<gene>
    <name evidence="1" type="ORF">WA026_014047</name>
</gene>
<dbReference type="InterPro" id="IPR036691">
    <property type="entry name" value="Endo/exonu/phosph_ase_sf"/>
</dbReference>
<keyword evidence="2" id="KW-1185">Reference proteome</keyword>
<protein>
    <recommendedName>
        <fullName evidence="3">Endonuclease/exonuclease/phosphatase domain-containing protein</fullName>
    </recommendedName>
</protein>
<dbReference type="EMBL" id="JARQZJ010000037">
    <property type="protein sequence ID" value="KAK9876669.1"/>
    <property type="molecule type" value="Genomic_DNA"/>
</dbReference>
<sequence length="195" mass="23088">MVNNLYNLWVLVFAIKIKQIVTKINLIYRSPSGSQKEFLDFFEVFCNQHVIDRENVIVLGDLNIDYCKEDNYSKRLKTYLNDNNLKQCVNNFTHIAPSGNQRLIDMVICEKGNSDIICEVLDEPVFNHHSLIKMSSREKYCDTRITRIYRSKPEDVNIFKERLEEITFNFGEKDINNKYDNFYNSVMYVINETMP</sequence>
<dbReference type="Gene3D" id="3.60.10.10">
    <property type="entry name" value="Endonuclease/exonuclease/phosphatase"/>
    <property type="match status" value="1"/>
</dbReference>
<dbReference type="SUPFAM" id="SSF56219">
    <property type="entry name" value="DNase I-like"/>
    <property type="match status" value="1"/>
</dbReference>
<accession>A0AAW1U7N3</accession>
<comment type="caution">
    <text evidence="1">The sequence shown here is derived from an EMBL/GenBank/DDBJ whole genome shotgun (WGS) entry which is preliminary data.</text>
</comment>
<name>A0AAW1U7N3_9CUCU</name>
<evidence type="ECO:0000313" key="2">
    <source>
        <dbReference type="Proteomes" id="UP001431783"/>
    </source>
</evidence>
<dbReference type="Proteomes" id="UP001431783">
    <property type="component" value="Unassembled WGS sequence"/>
</dbReference>
<dbReference type="AlphaFoldDB" id="A0AAW1U7N3"/>
<proteinExistence type="predicted"/>
<evidence type="ECO:0008006" key="3">
    <source>
        <dbReference type="Google" id="ProtNLM"/>
    </source>
</evidence>
<evidence type="ECO:0000313" key="1">
    <source>
        <dbReference type="EMBL" id="KAK9876669.1"/>
    </source>
</evidence>
<organism evidence="1 2">
    <name type="scientific">Henosepilachna vigintioctopunctata</name>
    <dbReference type="NCBI Taxonomy" id="420089"/>
    <lineage>
        <taxon>Eukaryota</taxon>
        <taxon>Metazoa</taxon>
        <taxon>Ecdysozoa</taxon>
        <taxon>Arthropoda</taxon>
        <taxon>Hexapoda</taxon>
        <taxon>Insecta</taxon>
        <taxon>Pterygota</taxon>
        <taxon>Neoptera</taxon>
        <taxon>Endopterygota</taxon>
        <taxon>Coleoptera</taxon>
        <taxon>Polyphaga</taxon>
        <taxon>Cucujiformia</taxon>
        <taxon>Coccinelloidea</taxon>
        <taxon>Coccinellidae</taxon>
        <taxon>Epilachninae</taxon>
        <taxon>Epilachnini</taxon>
        <taxon>Henosepilachna</taxon>
    </lineage>
</organism>
<reference evidence="1 2" key="1">
    <citation type="submission" date="2023-03" db="EMBL/GenBank/DDBJ databases">
        <title>Genome insight into feeding habits of ladybird beetles.</title>
        <authorList>
            <person name="Li H.-S."/>
            <person name="Huang Y.-H."/>
            <person name="Pang H."/>
        </authorList>
    </citation>
    <scope>NUCLEOTIDE SEQUENCE [LARGE SCALE GENOMIC DNA]</scope>
    <source>
        <strain evidence="1">SYSU_2023b</strain>
        <tissue evidence="1">Whole body</tissue>
    </source>
</reference>